<dbReference type="Pfam" id="PF19545">
    <property type="entry name" value="DUF6069"/>
    <property type="match status" value="1"/>
</dbReference>
<comment type="caution">
    <text evidence="2">The sequence shown here is derived from an EMBL/GenBank/DDBJ whole genome shotgun (WGS) entry which is preliminary data.</text>
</comment>
<evidence type="ECO:0000313" key="3">
    <source>
        <dbReference type="Proteomes" id="UP000481583"/>
    </source>
</evidence>
<name>A0A6G4TU52_9ACTN</name>
<keyword evidence="1" id="KW-0472">Membrane</keyword>
<keyword evidence="1" id="KW-0812">Transmembrane</keyword>
<dbReference type="AlphaFoldDB" id="A0A6G4TU52"/>
<feature type="transmembrane region" description="Helical" evidence="1">
    <location>
        <begin position="58"/>
        <end position="80"/>
    </location>
</feature>
<sequence>MAEKPAVDAGRLWGGGLATAVVAALVALVGVLIARGVFDVALLARNTEGAFGDSSTTAYVVTAALAAIIATLILQILVALTPQPLGFFSWIIGLTTLIFAVVPFTTDAKPATQWATALINLAVGLVIVILLPQIGYSALQPRTEQRTQPRT</sequence>
<feature type="transmembrane region" description="Helical" evidence="1">
    <location>
        <begin position="87"/>
        <end position="105"/>
    </location>
</feature>
<dbReference type="Proteomes" id="UP000481583">
    <property type="component" value="Unassembled WGS sequence"/>
</dbReference>
<feature type="transmembrane region" description="Helical" evidence="1">
    <location>
        <begin position="12"/>
        <end position="38"/>
    </location>
</feature>
<organism evidence="2 3">
    <name type="scientific">Streptomyces coryli</name>
    <dbReference type="NCBI Taxonomy" id="1128680"/>
    <lineage>
        <taxon>Bacteria</taxon>
        <taxon>Bacillati</taxon>
        <taxon>Actinomycetota</taxon>
        <taxon>Actinomycetes</taxon>
        <taxon>Kitasatosporales</taxon>
        <taxon>Streptomycetaceae</taxon>
        <taxon>Streptomyces</taxon>
    </lineage>
</organism>
<evidence type="ECO:0000313" key="2">
    <source>
        <dbReference type="EMBL" id="NGN62628.1"/>
    </source>
</evidence>
<evidence type="ECO:0000256" key="1">
    <source>
        <dbReference type="SAM" id="Phobius"/>
    </source>
</evidence>
<dbReference type="EMBL" id="JAAKZV010000003">
    <property type="protein sequence ID" value="NGN62628.1"/>
    <property type="molecule type" value="Genomic_DNA"/>
</dbReference>
<accession>A0A6G4TU52</accession>
<reference evidence="2 3" key="1">
    <citation type="submission" date="2020-02" db="EMBL/GenBank/DDBJ databases">
        <title>Whole-genome analyses of novel actinobacteria.</title>
        <authorList>
            <person name="Sahin N."/>
        </authorList>
    </citation>
    <scope>NUCLEOTIDE SEQUENCE [LARGE SCALE GENOMIC DNA]</scope>
    <source>
        <strain evidence="2 3">A7024</strain>
    </source>
</reference>
<gene>
    <name evidence="2" type="ORF">G5C51_01745</name>
</gene>
<feature type="transmembrane region" description="Helical" evidence="1">
    <location>
        <begin position="117"/>
        <end position="139"/>
    </location>
</feature>
<protein>
    <submittedName>
        <fullName evidence="2">Uncharacterized protein</fullName>
    </submittedName>
</protein>
<keyword evidence="1" id="KW-1133">Transmembrane helix</keyword>
<dbReference type="InterPro" id="IPR045713">
    <property type="entry name" value="DUF6069"/>
</dbReference>
<keyword evidence="3" id="KW-1185">Reference proteome</keyword>
<proteinExistence type="predicted"/>